<evidence type="ECO:0000313" key="5">
    <source>
        <dbReference type="Proteomes" id="UP001165122"/>
    </source>
</evidence>
<feature type="compositionally biased region" description="Polar residues" evidence="2">
    <location>
        <begin position="504"/>
        <end position="520"/>
    </location>
</feature>
<dbReference type="GO" id="GO:0005509">
    <property type="term" value="F:calcium ion binding"/>
    <property type="evidence" value="ECO:0007669"/>
    <property type="project" value="InterPro"/>
</dbReference>
<dbReference type="InterPro" id="IPR002048">
    <property type="entry name" value="EF_hand_dom"/>
</dbReference>
<evidence type="ECO:0000256" key="1">
    <source>
        <dbReference type="ARBA" id="ARBA00022837"/>
    </source>
</evidence>
<protein>
    <recommendedName>
        <fullName evidence="3">EF-hand domain-containing protein</fullName>
    </recommendedName>
</protein>
<feature type="region of interest" description="Disordered" evidence="2">
    <location>
        <begin position="1"/>
        <end position="37"/>
    </location>
</feature>
<feature type="region of interest" description="Disordered" evidence="2">
    <location>
        <begin position="299"/>
        <end position="318"/>
    </location>
</feature>
<dbReference type="EMBL" id="BRXW01000475">
    <property type="protein sequence ID" value="GMH58120.1"/>
    <property type="molecule type" value="Genomic_DNA"/>
</dbReference>
<name>A0A9W6ZYD7_9STRA</name>
<feature type="compositionally biased region" description="Basic residues" evidence="2">
    <location>
        <begin position="301"/>
        <end position="311"/>
    </location>
</feature>
<proteinExistence type="predicted"/>
<feature type="region of interest" description="Disordered" evidence="2">
    <location>
        <begin position="366"/>
        <end position="413"/>
    </location>
</feature>
<sequence length="683" mass="75593">MPPKKGKAKPPPKKGKGKKGKGPSEEELEEERRKAEEARLAPVKKYLAEMIDTSITSSVNTSIENHARHLGHQVVAATYVFMVDSVMSLIPPTLTRDDGDKQEYTDSMDFEEEPTPSTIDRMATHVVKTKSELSELLNSTRKNSMHVHAPLTTQKTTKFSKPTKNMWGSEGPAAYGYRSLSNDPRADCGRLNDLFTYVDLNGSGDISLDEMQWFLEMQGQSMKRTEFQQAVEALGIDGANAPLTQQKFVEFLLAKLESDPACSFEVRESEKVPVDPARIADTKILKKLLLSEQEEKERAKNLKKQASRRSTWKGGGRGGGSLKTEFIMKSWEELERLRQTLPDWRCLHLQSVKDYDPEAEVIKKSTSAKNLKKKKGSKKKRPKTAPSGVSARLGDVDGGDNNNNNSLDSTQGGESAFNKYYAMAPSLQRPLTAREDIEVQEGVTIKEQEKDRPATATMRSGGDWPYNSDHMTHEQWEQKKNPVKGGEEGEDGGENEEIKKSLKGGSQVSGSTAISVSPSAQILREEVDDEVASLNLSGARKMTGSPQLPSPNPMSTSPALLKRAEESARTKFQSDLNLQKTTQLIEKKEKELLKEISTGGTPNPINAKLPPTFVRNNRAEFKKMATLTAPRTRPKSATGQSNGSRAALRFKRAKEFEERYGKGSSMVRPSTASKISERGSRGS</sequence>
<keyword evidence="1" id="KW-0106">Calcium</keyword>
<dbReference type="InterPro" id="IPR011992">
    <property type="entry name" value="EF-hand-dom_pair"/>
</dbReference>
<dbReference type="Proteomes" id="UP001165122">
    <property type="component" value="Unassembled WGS sequence"/>
</dbReference>
<dbReference type="Gene3D" id="1.10.238.10">
    <property type="entry name" value="EF-hand"/>
    <property type="match status" value="1"/>
</dbReference>
<feature type="compositionally biased region" description="Polar residues" evidence="2">
    <location>
        <begin position="635"/>
        <end position="644"/>
    </location>
</feature>
<feature type="domain" description="EF-hand" evidence="3">
    <location>
        <begin position="186"/>
        <end position="221"/>
    </location>
</feature>
<dbReference type="PROSITE" id="PS00018">
    <property type="entry name" value="EF_HAND_1"/>
    <property type="match status" value="1"/>
</dbReference>
<dbReference type="PROSITE" id="PS50222">
    <property type="entry name" value="EF_HAND_2"/>
    <property type="match status" value="1"/>
</dbReference>
<dbReference type="AlphaFoldDB" id="A0A9W6ZYD7"/>
<dbReference type="InterPro" id="IPR018247">
    <property type="entry name" value="EF_Hand_1_Ca_BS"/>
</dbReference>
<keyword evidence="5" id="KW-1185">Reference proteome</keyword>
<feature type="compositionally biased region" description="Basic and acidic residues" evidence="2">
    <location>
        <begin position="444"/>
        <end position="453"/>
    </location>
</feature>
<reference evidence="5" key="1">
    <citation type="journal article" date="2023" name="Commun. Biol.">
        <title>Genome analysis of Parmales, the sister group of diatoms, reveals the evolutionary specialization of diatoms from phago-mixotrophs to photoautotrophs.</title>
        <authorList>
            <person name="Ban H."/>
            <person name="Sato S."/>
            <person name="Yoshikawa S."/>
            <person name="Yamada K."/>
            <person name="Nakamura Y."/>
            <person name="Ichinomiya M."/>
            <person name="Sato N."/>
            <person name="Blanc-Mathieu R."/>
            <person name="Endo H."/>
            <person name="Kuwata A."/>
            <person name="Ogata H."/>
        </authorList>
    </citation>
    <scope>NUCLEOTIDE SEQUENCE [LARGE SCALE GENOMIC DNA]</scope>
    <source>
        <strain evidence="5">NIES 3700</strain>
    </source>
</reference>
<feature type="region of interest" description="Disordered" evidence="2">
    <location>
        <begin position="440"/>
        <end position="575"/>
    </location>
</feature>
<comment type="caution">
    <text evidence="4">The sequence shown here is derived from an EMBL/GenBank/DDBJ whole genome shotgun (WGS) entry which is preliminary data.</text>
</comment>
<evidence type="ECO:0000313" key="4">
    <source>
        <dbReference type="EMBL" id="GMH58120.1"/>
    </source>
</evidence>
<evidence type="ECO:0000256" key="2">
    <source>
        <dbReference type="SAM" id="MobiDB-lite"/>
    </source>
</evidence>
<feature type="compositionally biased region" description="Basic and acidic residues" evidence="2">
    <location>
        <begin position="470"/>
        <end position="480"/>
    </location>
</feature>
<dbReference type="OrthoDB" id="26525at2759"/>
<feature type="compositionally biased region" description="Basic residues" evidence="2">
    <location>
        <begin position="370"/>
        <end position="383"/>
    </location>
</feature>
<evidence type="ECO:0000259" key="3">
    <source>
        <dbReference type="PROSITE" id="PS50222"/>
    </source>
</evidence>
<gene>
    <name evidence="4" type="ORF">TrLO_g15945</name>
</gene>
<dbReference type="SUPFAM" id="SSF47473">
    <property type="entry name" value="EF-hand"/>
    <property type="match status" value="1"/>
</dbReference>
<organism evidence="4 5">
    <name type="scientific">Triparma laevis f. longispina</name>
    <dbReference type="NCBI Taxonomy" id="1714387"/>
    <lineage>
        <taxon>Eukaryota</taxon>
        <taxon>Sar</taxon>
        <taxon>Stramenopiles</taxon>
        <taxon>Ochrophyta</taxon>
        <taxon>Bolidophyceae</taxon>
        <taxon>Parmales</taxon>
        <taxon>Triparmaceae</taxon>
        <taxon>Triparma</taxon>
    </lineage>
</organism>
<accession>A0A9W6ZYD7</accession>
<feature type="region of interest" description="Disordered" evidence="2">
    <location>
        <begin position="628"/>
        <end position="683"/>
    </location>
</feature>
<feature type="compositionally biased region" description="Basic residues" evidence="2">
    <location>
        <begin position="1"/>
        <end position="21"/>
    </location>
</feature>